<dbReference type="Proteomes" id="UP000186720">
    <property type="component" value="Unassembled WGS sequence"/>
</dbReference>
<reference evidence="1 2" key="1">
    <citation type="submission" date="2016-11" db="EMBL/GenBank/DDBJ databases">
        <title>Whole Genome Sequencing of Mucilaginibacter polytrichastri RG4-7(T) isolated from the moss sample.</title>
        <authorList>
            <person name="Li Y."/>
        </authorList>
    </citation>
    <scope>NUCLEOTIDE SEQUENCE [LARGE SCALE GENOMIC DNA]</scope>
    <source>
        <strain evidence="1 2">RG4-7</strain>
    </source>
</reference>
<accession>A0A1Q5ZV90</accession>
<organism evidence="1 2">
    <name type="scientific">Mucilaginibacter polytrichastri</name>
    <dbReference type="NCBI Taxonomy" id="1302689"/>
    <lineage>
        <taxon>Bacteria</taxon>
        <taxon>Pseudomonadati</taxon>
        <taxon>Bacteroidota</taxon>
        <taxon>Sphingobacteriia</taxon>
        <taxon>Sphingobacteriales</taxon>
        <taxon>Sphingobacteriaceae</taxon>
        <taxon>Mucilaginibacter</taxon>
    </lineage>
</organism>
<name>A0A1Q5ZV90_9SPHI</name>
<protein>
    <submittedName>
        <fullName evidence="1">Uncharacterized protein</fullName>
    </submittedName>
</protein>
<evidence type="ECO:0000313" key="2">
    <source>
        <dbReference type="Proteomes" id="UP000186720"/>
    </source>
</evidence>
<proteinExistence type="predicted"/>
<dbReference type="AlphaFoldDB" id="A0A1Q5ZV90"/>
<gene>
    <name evidence="1" type="ORF">RG47T_1145</name>
</gene>
<sequence length="47" mass="5536">MFTALSGQFLFILLFILPILWNREPKRLVTALINIDLILHLWIKSVN</sequence>
<comment type="caution">
    <text evidence="1">The sequence shown here is derived from an EMBL/GenBank/DDBJ whole genome shotgun (WGS) entry which is preliminary data.</text>
</comment>
<evidence type="ECO:0000313" key="1">
    <source>
        <dbReference type="EMBL" id="OKS85699.1"/>
    </source>
</evidence>
<keyword evidence="2" id="KW-1185">Reference proteome</keyword>
<dbReference type="EMBL" id="MPPL01000001">
    <property type="protein sequence ID" value="OKS85699.1"/>
    <property type="molecule type" value="Genomic_DNA"/>
</dbReference>